<protein>
    <submittedName>
        <fullName evidence="2">Uncharacterized protein</fullName>
    </submittedName>
</protein>
<accession>A0A4R7AZ09</accession>
<dbReference type="AlphaFoldDB" id="A0A4R7AZ09"/>
<gene>
    <name evidence="2" type="ORF">DFP86_114111</name>
</gene>
<feature type="coiled-coil region" evidence="1">
    <location>
        <begin position="309"/>
        <end position="343"/>
    </location>
</feature>
<dbReference type="Proteomes" id="UP000295611">
    <property type="component" value="Unassembled WGS sequence"/>
</dbReference>
<proteinExistence type="predicted"/>
<comment type="caution">
    <text evidence="2">The sequence shown here is derived from an EMBL/GenBank/DDBJ whole genome shotgun (WGS) entry which is preliminary data.</text>
</comment>
<sequence>MIMFDDYDYKNSGIRICLKFVQQHDEPMYPWEIAGFLNKLNTSYYKFELLNSICSAIKNGVSPSDIFIFDHSLPLYRRYANLNLVEDSTAVKNFYDIGLPVPLAPEPGNYDLNLFYQLFKTINSFLYRNHVRPLTKDSLVEAFEVLTTDGLGEAEDFVVSLAEGRAKKSREAAAKRGDKKEPLTREDIVSCLRKYYIKKEQLLSDLIFIKSTDDEAQRELIDESSRHSKRISSVLLAFFKNFDAITRPLVIAKVSDTKFRILGRSLVNKKEQTGLELKEISRNSPLKAIIEGGLSLYQTIGQERRAETLHKIDEKIKLEELEAAKINREIAEERLRGEKLKNTLSEIEISNKLERVVQGTDINFSEKLQDSLIRDRINKAYEIEKNNSARVLISQGLDLDRSATRIIDTSA</sequence>
<evidence type="ECO:0000313" key="2">
    <source>
        <dbReference type="EMBL" id="TDR73349.1"/>
    </source>
</evidence>
<reference evidence="2 3" key="1">
    <citation type="submission" date="2019-03" db="EMBL/GenBank/DDBJ databases">
        <title>Genomic Encyclopedia of Type Strains, Phase III (KMG-III): the genomes of soil and plant-associated and newly described type strains.</title>
        <authorList>
            <person name="Whitman W."/>
        </authorList>
    </citation>
    <scope>NUCLEOTIDE SEQUENCE [LARGE SCALE GENOMIC DNA]</scope>
    <source>
        <strain evidence="2 3">CECT 8976</strain>
    </source>
</reference>
<keyword evidence="1" id="KW-0175">Coiled coil</keyword>
<name>A0A4R7AZ09_9NEIS</name>
<dbReference type="EMBL" id="SNZP01000014">
    <property type="protein sequence ID" value="TDR73349.1"/>
    <property type="molecule type" value="Genomic_DNA"/>
</dbReference>
<keyword evidence="3" id="KW-1185">Reference proteome</keyword>
<organism evidence="2 3">
    <name type="scientific">Paludibacterium purpuratum</name>
    <dbReference type="NCBI Taxonomy" id="1144873"/>
    <lineage>
        <taxon>Bacteria</taxon>
        <taxon>Pseudomonadati</taxon>
        <taxon>Pseudomonadota</taxon>
        <taxon>Betaproteobacteria</taxon>
        <taxon>Neisseriales</taxon>
        <taxon>Chromobacteriaceae</taxon>
        <taxon>Paludibacterium</taxon>
    </lineage>
</organism>
<evidence type="ECO:0000256" key="1">
    <source>
        <dbReference type="SAM" id="Coils"/>
    </source>
</evidence>
<evidence type="ECO:0000313" key="3">
    <source>
        <dbReference type="Proteomes" id="UP000295611"/>
    </source>
</evidence>